<gene>
    <name evidence="2" type="ORF">K490DRAFT_58600</name>
</gene>
<dbReference type="AlphaFoldDB" id="A0A9P4HT34"/>
<keyword evidence="3" id="KW-1185">Reference proteome</keyword>
<evidence type="ECO:0000313" key="3">
    <source>
        <dbReference type="Proteomes" id="UP000799776"/>
    </source>
</evidence>
<sequence>MSNRNTLNPSVPDDGTTASAKRKRQPSTEPDAAADVTAKPHDEDKKSGVSSDGITVKFFGQQKKVRKTLLASESVYFKNMFEREKWAESRLGTIELKWRWPIDDNDFDADEQNKKNMIEMYQLMFQFICNGNYRSRPIPGVMTRRAAAAGANPDQPEALKLLQHRANTHIRAYQIAQYYQVDKMQKRAETHFQKALTEGHKSLKPPSLKQDFIAQLYARIPHGAADMKRNLMMRFEQAVRRIDPIHLTKELEFLKEEPFNQFTADSMVYYWEKPHHEHKLCCNNCTFKWHIACKGKEWKPRAVFKNCIRCPSCGQGYPIISRLMF</sequence>
<accession>A0A9P4HT34</accession>
<evidence type="ECO:0000313" key="2">
    <source>
        <dbReference type="EMBL" id="KAF2085448.1"/>
    </source>
</evidence>
<dbReference type="Gene3D" id="3.30.710.10">
    <property type="entry name" value="Potassium Channel Kv1.1, Chain A"/>
    <property type="match status" value="1"/>
</dbReference>
<protein>
    <recommendedName>
        <fullName evidence="4">BTB domain-containing protein</fullName>
    </recommendedName>
</protein>
<dbReference type="InterPro" id="IPR011333">
    <property type="entry name" value="SKP1/BTB/POZ_sf"/>
</dbReference>
<feature type="region of interest" description="Disordered" evidence="1">
    <location>
        <begin position="1"/>
        <end position="51"/>
    </location>
</feature>
<evidence type="ECO:0000256" key="1">
    <source>
        <dbReference type="SAM" id="MobiDB-lite"/>
    </source>
</evidence>
<dbReference type="Proteomes" id="UP000799776">
    <property type="component" value="Unassembled WGS sequence"/>
</dbReference>
<dbReference type="EMBL" id="ML978730">
    <property type="protein sequence ID" value="KAF2085448.1"/>
    <property type="molecule type" value="Genomic_DNA"/>
</dbReference>
<name>A0A9P4HT34_9PEZI</name>
<reference evidence="2" key="1">
    <citation type="journal article" date="2020" name="Stud. Mycol.">
        <title>101 Dothideomycetes genomes: a test case for predicting lifestyles and emergence of pathogens.</title>
        <authorList>
            <person name="Haridas S."/>
            <person name="Albert R."/>
            <person name="Binder M."/>
            <person name="Bloem J."/>
            <person name="Labutti K."/>
            <person name="Salamov A."/>
            <person name="Andreopoulos B."/>
            <person name="Baker S."/>
            <person name="Barry K."/>
            <person name="Bills G."/>
            <person name="Bluhm B."/>
            <person name="Cannon C."/>
            <person name="Castanera R."/>
            <person name="Culley D."/>
            <person name="Daum C."/>
            <person name="Ezra D."/>
            <person name="Gonzalez J."/>
            <person name="Henrissat B."/>
            <person name="Kuo A."/>
            <person name="Liang C."/>
            <person name="Lipzen A."/>
            <person name="Lutzoni F."/>
            <person name="Magnuson J."/>
            <person name="Mondo S."/>
            <person name="Nolan M."/>
            <person name="Ohm R."/>
            <person name="Pangilinan J."/>
            <person name="Park H.-J."/>
            <person name="Ramirez L."/>
            <person name="Alfaro M."/>
            <person name="Sun H."/>
            <person name="Tritt A."/>
            <person name="Yoshinaga Y."/>
            <person name="Zwiers L.-H."/>
            <person name="Turgeon B."/>
            <person name="Goodwin S."/>
            <person name="Spatafora J."/>
            <person name="Crous P."/>
            <person name="Grigoriev I."/>
        </authorList>
    </citation>
    <scope>NUCLEOTIDE SEQUENCE</scope>
    <source>
        <strain evidence="2">CBS 121410</strain>
    </source>
</reference>
<evidence type="ECO:0008006" key="4">
    <source>
        <dbReference type="Google" id="ProtNLM"/>
    </source>
</evidence>
<comment type="caution">
    <text evidence="2">The sequence shown here is derived from an EMBL/GenBank/DDBJ whole genome shotgun (WGS) entry which is preliminary data.</text>
</comment>
<proteinExistence type="predicted"/>
<feature type="compositionally biased region" description="Basic and acidic residues" evidence="1">
    <location>
        <begin position="38"/>
        <end position="47"/>
    </location>
</feature>
<organism evidence="2 3">
    <name type="scientific">Saccharata proteae CBS 121410</name>
    <dbReference type="NCBI Taxonomy" id="1314787"/>
    <lineage>
        <taxon>Eukaryota</taxon>
        <taxon>Fungi</taxon>
        <taxon>Dikarya</taxon>
        <taxon>Ascomycota</taxon>
        <taxon>Pezizomycotina</taxon>
        <taxon>Dothideomycetes</taxon>
        <taxon>Dothideomycetes incertae sedis</taxon>
        <taxon>Botryosphaeriales</taxon>
        <taxon>Saccharataceae</taxon>
        <taxon>Saccharata</taxon>
    </lineage>
</organism>